<keyword evidence="5 8" id="KW-0378">Hydrolase</keyword>
<gene>
    <name evidence="11" type="ORF">JR316_005122</name>
</gene>
<protein>
    <recommendedName>
        <fullName evidence="8">mRNA-capping enzyme subunit beta</fullName>
        <ecNumber evidence="8">3.6.1.74</ecNumber>
    </recommendedName>
    <alternativeName>
        <fullName evidence="8">mRNA 5'-phosphatase</fullName>
    </alternativeName>
    <alternativeName>
        <fullName evidence="8">mRNA 5'-triphosphate monophosphatase</fullName>
    </alternativeName>
</protein>
<comment type="function">
    <text evidence="8">First step of mRNA capping. Converts the 5'-triphosphate end of a nascent mRNA chain into a diphosphate end.</text>
</comment>
<dbReference type="OrthoDB" id="272147at2759"/>
<evidence type="ECO:0000256" key="7">
    <source>
        <dbReference type="ARBA" id="ARBA00047740"/>
    </source>
</evidence>
<sequence>MQPRSSSPPPLKRARRTLTDSPPYPTSSDPHSTNGHASTSASSSSNTTTSLPPLSLSILGVEPLDEFIKEIADFIHHMIVTRPYAHEYPAARVEVEAKIGLLRDRATGGRVVLPVLVETILAPGATDTRFESNMSLHQHKHFNTLLNKLKMESPSGASPLGYSHLYLIDSFYAFDPSSSSGAGASSSSSSSGGMGMGGGGERGERGEKVRVTTDEKTKAVIECVRKVRLGDLNVYSPKREADWRVSVNLEIPVPRPTGTSTHTRRKDRISYSHEEFKIDLTQVTSSMSPNAPPQTLHELELEIARPDFLLATALKRGDPAAPEHERSAFDELIRAFVNNARILVRNSGEGWQ</sequence>
<comment type="subcellular location">
    <subcellularLocation>
        <location evidence="2 8">Nucleus</location>
    </subcellularLocation>
</comment>
<keyword evidence="8" id="KW-0506">mRNA capping</keyword>
<name>A0A8H7Y3C8_PSICU</name>
<dbReference type="GO" id="GO:0140818">
    <property type="term" value="F:mRNA 5'-triphosphate monophosphatase activity"/>
    <property type="evidence" value="ECO:0007669"/>
    <property type="project" value="UniProtKB-EC"/>
</dbReference>
<evidence type="ECO:0000256" key="8">
    <source>
        <dbReference type="RuleBase" id="RU367053"/>
    </source>
</evidence>
<feature type="compositionally biased region" description="Low complexity" evidence="9">
    <location>
        <begin position="26"/>
        <end position="50"/>
    </location>
</feature>
<evidence type="ECO:0000256" key="3">
    <source>
        <dbReference type="ARBA" id="ARBA00006345"/>
    </source>
</evidence>
<evidence type="ECO:0000256" key="1">
    <source>
        <dbReference type="ARBA" id="ARBA00001946"/>
    </source>
</evidence>
<dbReference type="EMBL" id="JAFIQS010000004">
    <property type="protein sequence ID" value="KAG5170731.1"/>
    <property type="molecule type" value="Genomic_DNA"/>
</dbReference>
<dbReference type="EC" id="3.6.1.74" evidence="8"/>
<evidence type="ECO:0000256" key="6">
    <source>
        <dbReference type="ARBA" id="ARBA00023242"/>
    </source>
</evidence>
<keyword evidence="4 8" id="KW-0507">mRNA processing</keyword>
<dbReference type="GO" id="GO:0004651">
    <property type="term" value="F:polynucleotide 5'-phosphatase activity"/>
    <property type="evidence" value="ECO:0007669"/>
    <property type="project" value="UniProtKB-UniRule"/>
</dbReference>
<proteinExistence type="inferred from homology"/>
<accession>A0A8H7Y3C8</accession>
<comment type="subunit">
    <text evidence="8">Heterodimer. The mRNA-capping enzyme is composed of two separate chains alpha and beta, respectively a mRNA guanylyltransferase and an mRNA 5'-triphosphate monophosphatase.</text>
</comment>
<evidence type="ECO:0000256" key="2">
    <source>
        <dbReference type="ARBA" id="ARBA00004123"/>
    </source>
</evidence>
<keyword evidence="6 8" id="KW-0539">Nucleus</keyword>
<dbReference type="GO" id="GO:0006370">
    <property type="term" value="P:7-methylguanosine mRNA capping"/>
    <property type="evidence" value="ECO:0007669"/>
    <property type="project" value="UniProtKB-UniRule"/>
</dbReference>
<reference evidence="11" key="1">
    <citation type="submission" date="2021-02" db="EMBL/GenBank/DDBJ databases">
        <title>Psilocybe cubensis genome.</title>
        <authorList>
            <person name="Mckernan K.J."/>
            <person name="Crawford S."/>
            <person name="Trippe A."/>
            <person name="Kane L.T."/>
            <person name="Mclaughlin S."/>
        </authorList>
    </citation>
    <scope>NUCLEOTIDE SEQUENCE [LARGE SCALE GENOMIC DNA]</scope>
    <source>
        <strain evidence="11">MGC-MH-2018</strain>
    </source>
</reference>
<evidence type="ECO:0000256" key="4">
    <source>
        <dbReference type="ARBA" id="ARBA00022664"/>
    </source>
</evidence>
<dbReference type="CDD" id="cd07470">
    <property type="entry name" value="CYTH-like_mRNA_RTPase"/>
    <property type="match status" value="1"/>
</dbReference>
<dbReference type="SUPFAM" id="SSF55154">
    <property type="entry name" value="CYTH-like phosphatases"/>
    <property type="match status" value="1"/>
</dbReference>
<evidence type="ECO:0000313" key="11">
    <source>
        <dbReference type="EMBL" id="KAG5170731.1"/>
    </source>
</evidence>
<evidence type="ECO:0000256" key="9">
    <source>
        <dbReference type="SAM" id="MobiDB-lite"/>
    </source>
</evidence>
<dbReference type="InterPro" id="IPR033469">
    <property type="entry name" value="CYTH-like_dom_sf"/>
</dbReference>
<comment type="similarity">
    <text evidence="3 8">Belongs to the fungal TPase family.</text>
</comment>
<feature type="compositionally biased region" description="Pro residues" evidence="9">
    <location>
        <begin position="1"/>
        <end position="11"/>
    </location>
</feature>
<feature type="compositionally biased region" description="Low complexity" evidence="9">
    <location>
        <begin position="182"/>
        <end position="191"/>
    </location>
</feature>
<dbReference type="AlphaFoldDB" id="A0A8H7Y3C8"/>
<feature type="compositionally biased region" description="Basic and acidic residues" evidence="9">
    <location>
        <begin position="201"/>
        <end position="210"/>
    </location>
</feature>
<feature type="region of interest" description="Disordered" evidence="9">
    <location>
        <begin position="1"/>
        <end position="50"/>
    </location>
</feature>
<dbReference type="GO" id="GO:0031533">
    <property type="term" value="C:mRNA capping enzyme complex"/>
    <property type="evidence" value="ECO:0007669"/>
    <property type="project" value="UniProtKB-UniRule"/>
</dbReference>
<organism evidence="11">
    <name type="scientific">Psilocybe cubensis</name>
    <name type="common">Psychedelic mushroom</name>
    <name type="synonym">Stropharia cubensis</name>
    <dbReference type="NCBI Taxonomy" id="181762"/>
    <lineage>
        <taxon>Eukaryota</taxon>
        <taxon>Fungi</taxon>
        <taxon>Dikarya</taxon>
        <taxon>Basidiomycota</taxon>
        <taxon>Agaricomycotina</taxon>
        <taxon>Agaricomycetes</taxon>
        <taxon>Agaricomycetidae</taxon>
        <taxon>Agaricales</taxon>
        <taxon>Agaricineae</taxon>
        <taxon>Strophariaceae</taxon>
        <taxon>Psilocybe</taxon>
    </lineage>
</organism>
<evidence type="ECO:0000256" key="5">
    <source>
        <dbReference type="ARBA" id="ARBA00022801"/>
    </source>
</evidence>
<dbReference type="InterPro" id="IPR004206">
    <property type="entry name" value="mRNA_triPase_Cet1"/>
</dbReference>
<feature type="region of interest" description="Disordered" evidence="9">
    <location>
        <begin position="182"/>
        <end position="210"/>
    </location>
</feature>
<dbReference type="PANTHER" id="PTHR28118">
    <property type="entry name" value="POLYNUCLEOTIDE 5'-TRIPHOSPHATASE-RELATED"/>
    <property type="match status" value="1"/>
</dbReference>
<dbReference type="InterPro" id="IPR040343">
    <property type="entry name" value="Cet1/Ctl1"/>
</dbReference>
<dbReference type="PANTHER" id="PTHR28118:SF1">
    <property type="entry name" value="POLYNUCLEOTIDE 5'-TRIPHOSPHATASE CTL1-RELATED"/>
    <property type="match status" value="1"/>
</dbReference>
<comment type="cofactor">
    <cofactor evidence="1 8">
        <name>Mg(2+)</name>
        <dbReference type="ChEBI" id="CHEBI:18420"/>
    </cofactor>
</comment>
<dbReference type="Gene3D" id="3.20.100.10">
    <property type="entry name" value="mRNA triphosphatase Cet1-like"/>
    <property type="match status" value="1"/>
</dbReference>
<evidence type="ECO:0000259" key="10">
    <source>
        <dbReference type="Pfam" id="PF02940"/>
    </source>
</evidence>
<comment type="catalytic activity">
    <reaction evidence="7">
        <text>a 5'-end triphospho-ribonucleoside in mRNA + H2O = a 5'-end diphospho-ribonucleoside in mRNA + phosphate + H(+)</text>
        <dbReference type="Rhea" id="RHEA:67004"/>
        <dbReference type="Rhea" id="RHEA-COMP:17164"/>
        <dbReference type="Rhea" id="RHEA-COMP:17165"/>
        <dbReference type="ChEBI" id="CHEBI:15377"/>
        <dbReference type="ChEBI" id="CHEBI:15378"/>
        <dbReference type="ChEBI" id="CHEBI:43474"/>
        <dbReference type="ChEBI" id="CHEBI:167616"/>
        <dbReference type="ChEBI" id="CHEBI:167618"/>
        <dbReference type="EC" id="3.6.1.74"/>
    </reaction>
    <physiologicalReaction direction="left-to-right" evidence="7">
        <dbReference type="Rhea" id="RHEA:67005"/>
    </physiologicalReaction>
</comment>
<dbReference type="InterPro" id="IPR037009">
    <property type="entry name" value="mRNA_triPase_Cet1_sf"/>
</dbReference>
<comment type="caution">
    <text evidence="11">The sequence shown here is derived from an EMBL/GenBank/DDBJ whole genome shotgun (WGS) entry which is preliminary data.</text>
</comment>
<feature type="domain" description="mRNA triphosphatase Cet1-like" evidence="10">
    <location>
        <begin position="65"/>
        <end position="303"/>
    </location>
</feature>
<dbReference type="Pfam" id="PF02940">
    <property type="entry name" value="mRNA_triPase"/>
    <property type="match status" value="1"/>
</dbReference>